<comment type="caution">
    <text evidence="1">The sequence shown here is derived from an EMBL/GenBank/DDBJ whole genome shotgun (WGS) entry which is preliminary data.</text>
</comment>
<keyword evidence="2" id="KW-1185">Reference proteome</keyword>
<organism evidence="1 2">
    <name type="scientific">Peronosclerospora sorghi</name>
    <dbReference type="NCBI Taxonomy" id="230839"/>
    <lineage>
        <taxon>Eukaryota</taxon>
        <taxon>Sar</taxon>
        <taxon>Stramenopiles</taxon>
        <taxon>Oomycota</taxon>
        <taxon>Peronosporomycetes</taxon>
        <taxon>Peronosporales</taxon>
        <taxon>Peronosporaceae</taxon>
        <taxon>Peronosclerospora</taxon>
    </lineage>
</organism>
<dbReference type="Proteomes" id="UP001163321">
    <property type="component" value="Chromosome 9"/>
</dbReference>
<accession>A0ACC0VG77</accession>
<protein>
    <submittedName>
        <fullName evidence="1">Uncharacterized protein</fullName>
    </submittedName>
</protein>
<reference evidence="1 2" key="1">
    <citation type="journal article" date="2022" name="bioRxiv">
        <title>The genome of the oomycete Peronosclerospora sorghi, a cosmopolitan pathogen of maize and sorghum, is inflated with dispersed pseudogenes.</title>
        <authorList>
            <person name="Fletcher K."/>
            <person name="Martin F."/>
            <person name="Isakeit T."/>
            <person name="Cavanaugh K."/>
            <person name="Magill C."/>
            <person name="Michelmore R."/>
        </authorList>
    </citation>
    <scope>NUCLEOTIDE SEQUENCE [LARGE SCALE GENOMIC DNA]</scope>
    <source>
        <strain evidence="1">P6</strain>
    </source>
</reference>
<gene>
    <name evidence="1" type="ORF">PsorP6_013429</name>
</gene>
<name>A0ACC0VG77_9STRA</name>
<sequence>MAALSCFPRGKKRKTLDPVAPSSSSSCPEPAAETLFGKRGLPATLRGKTEDSTPRTKKVKLDSKHQHKVDDDDATARILTFKNVRKGMLVLGCVRQVTPAQEVLMSLPNKLHGVVARAECSDEFYHALQAATTTTNPSRDDDQLPPLATLFPVGQLLPCIVLHTSKTDKHKVIHLSLRLSLIHAALSPSSLHKGTCLYATVSSLEDHGVMLNVGIRGVHAFVPQQAVETPNVVRGQHVLVTVVDMDTFTNTATVSLSRDHVVKSVTRGDTWTMQQLVPGMLLNVRVAKLLTNGLRVTFLSFFHATVEHHHLSRAYTPDWQASYREGMKARARIVSMDPVRKHVTLSMAPHIVHLNVPASPFPVGTIVPEATIERMDRGIGMLLSLPCADQDVEARQHATSSRTVPAYVHISNASTTRVDKLEKHFTIGQRLACRVVGFSPFDAMVTVSCNQDLLAQTVLRHDELVPGAKFHGKIVALESWGMLIELSEGVRGLVPRQHMPAGAMKQTTGRGSLQVGKRTHVRVLHVDHDAKKTVLTMKLGLVTSDLPVLSSYQDATAGLLVHGFITKLSDYGVIVTFYSNVYGLVPMDDLHDAGIDDIEQAYSLGQVVKTRIVRCDVTKQRLLLSLNVTCTTSTRVPERVADVVGTTIVDVTITSVDATCFQVKTPDGRHGVLPFVHLTDFPRETSLVDALVARVQAGGVIHEPLLVVAQDTDDRLMLSKKPLLLAFAAHRAMLPRTFQDVRARAVVMGVVTSVHASKGVFVTFLNHVVGLAPRALVKEAFVAEVPRGMFESGETVTCVVEKVDDAKKQFVLSFHARHFVGPRRNGTTKARPAYFQAYLREQAAVQATSYAVLRLGTTVEAEFVSVRPYGAVFVVDSDKESVSVVVPSTTDDKHTWSEAEQVTLLLTDYDFTKKVYYGRVDDVPRPRGSIRKRKPRRQVHDKVTDATVVAIGATNTYVIVSWQDPDTPTERHLGVVGLCDFWCPSNTSSALGIELATSLSCRVVLPSLHMSDCATPFEDLMLLAIDDEHGERTSPHVPRGLSSLPAYSSSDFVLGRLVTGVVASISERMMEIRVKTTKATGKVRALVSLVDVDEMEGTMLHPFDRYAVDTKVHGRVIAVTCKGANKRQPVSETNPATFHTLQLSLRADDVAGDETIEQVERLTRPEWLEGSAGRALLHEGASIVGVVCDHSSDHLRLQLSSSVSASLSCVDVSTDLNVVRAFQREFPVGTRVQGVITCVDPAKQVVDVSLIRSHAREGIEPGKIVNGVITTTKRAIRPPSLMVQLGAHTYGRACITELLSTWKTQMLELPEFASGQVVPCLVLSTRDDEHIDVSLRPEALATPHEYLASTRVPVERNVGDLVVGIVASTTSRGCFVRVDRDTTARVMLRELSDDFVPDPMAQFPPGTLVAGRVTHVSERGLELSLKASVVSDDVVLFQWSDLKEGMTVKGTITKIQAYGVFVRIEQSHVSGLCHVSEIADDKVTQPLDAIFAVGDYVKAKVLKVEDRRVSFGLKPSYFEDEESSSESEAEEEEDEEERASEGPEVSKIEAREDDEEERAREGPEPSTVEASEDEASDDDHHVRAAPVDFTWDGFSSALQPPMDDQASSCEAVDDPVVTTKARKQARDEWVARREQALAKDDHVPQSASDYERLVAVSPQSSYVWIQYMAFHVGVTEIELARDVAARATSALSFRDEKEKLNVWLAWLNLEHEFGDEPSFERVVTRALQVNPPKRVYLHVVDLHARANAHAHVERTLATMQKKFGTSKQTWLRALAYWSGRHLFQDAAETLQRSLQRLPPHKHVRVILSYGQLLFEHGQVEKARTILEGLVATYPKRLDLWNVYLDKEIKFGHVAMVRALFDRLVAMDFAPKKMKFLFKKYLEFEETQGDATRVAHVQTLAKEFVARVAAK</sequence>
<proteinExistence type="predicted"/>
<evidence type="ECO:0000313" key="2">
    <source>
        <dbReference type="Proteomes" id="UP001163321"/>
    </source>
</evidence>
<evidence type="ECO:0000313" key="1">
    <source>
        <dbReference type="EMBL" id="KAI9905452.1"/>
    </source>
</evidence>
<dbReference type="EMBL" id="CM047588">
    <property type="protein sequence ID" value="KAI9905452.1"/>
    <property type="molecule type" value="Genomic_DNA"/>
</dbReference>